<dbReference type="InterPro" id="IPR020036">
    <property type="entry name" value="PseH"/>
</dbReference>
<dbReference type="PROSITE" id="PS51186">
    <property type="entry name" value="GNAT"/>
    <property type="match status" value="1"/>
</dbReference>
<keyword evidence="2" id="KW-0012">Acyltransferase</keyword>
<dbReference type="AlphaFoldDB" id="A0A080M8U2"/>
<keyword evidence="3" id="KW-1185">Reference proteome</keyword>
<dbReference type="GO" id="GO:0004145">
    <property type="term" value="F:diamine N-acetyltransferase activity"/>
    <property type="evidence" value="ECO:0007669"/>
    <property type="project" value="UniProtKB-EC"/>
</dbReference>
<dbReference type="Proteomes" id="UP000021315">
    <property type="component" value="Unassembled WGS sequence"/>
</dbReference>
<dbReference type="InterPro" id="IPR016181">
    <property type="entry name" value="Acyl_CoA_acyltransferase"/>
</dbReference>
<dbReference type="PANTHER" id="PTHR43415">
    <property type="entry name" value="SPERMIDINE N(1)-ACETYLTRANSFERASE"/>
    <property type="match status" value="1"/>
</dbReference>
<reference evidence="2" key="1">
    <citation type="submission" date="2014-02" db="EMBL/GenBank/DDBJ databases">
        <title>Expanding our view of genomic diversity in Candidatus Accumulibacter clades.</title>
        <authorList>
            <person name="Skennerton C.T."/>
            <person name="Barr J.J."/>
            <person name="Slater F.R."/>
            <person name="Bond P.L."/>
            <person name="Tyson G.W."/>
        </authorList>
    </citation>
    <scope>NUCLEOTIDE SEQUENCE [LARGE SCALE GENOMIC DNA]</scope>
</reference>
<protein>
    <submittedName>
        <fullName evidence="2">Spermidine N(1)-acetyltransferase</fullName>
        <ecNumber evidence="2">2.3.1.57</ecNumber>
    </submittedName>
</protein>
<dbReference type="NCBIfam" id="TIGR03585">
    <property type="entry name" value="PseH"/>
    <property type="match status" value="1"/>
</dbReference>
<evidence type="ECO:0000313" key="3">
    <source>
        <dbReference type="Proteomes" id="UP000021315"/>
    </source>
</evidence>
<dbReference type="SUPFAM" id="SSF55729">
    <property type="entry name" value="Acyl-CoA N-acyltransferases (Nat)"/>
    <property type="match status" value="1"/>
</dbReference>
<keyword evidence="2" id="KW-0808">Transferase</keyword>
<organism evidence="2 3">
    <name type="scientific">Candidatus Accumulibacter cognatus</name>
    <dbReference type="NCBI Taxonomy" id="2954383"/>
    <lineage>
        <taxon>Bacteria</taxon>
        <taxon>Pseudomonadati</taxon>
        <taxon>Pseudomonadota</taxon>
        <taxon>Betaproteobacteria</taxon>
        <taxon>Candidatus Accumulibacter</taxon>
    </lineage>
</organism>
<dbReference type="RefSeq" id="WP_034948670.1">
    <property type="nucleotide sequence ID" value="NZ_JDST02000041.1"/>
</dbReference>
<sequence>MVTRILFSYPDYSLTALDDQDKDLILRWRNSESIRHYMYDTRMITPEEHDKWFRKELNNEKSRHFIFREKGRPVGFVSFTDINDRDRRCSWAFNLSDERESLQKGLGAVMEYFAIEHVFEKMSIEKLCCEVLDFNTAVVRLHQRFGFNKEGFLQKHIHRNDGVFGVVVMALFREDWIVMRGDIAKTLFSAS</sequence>
<dbReference type="Gene3D" id="3.40.630.30">
    <property type="match status" value="1"/>
</dbReference>
<dbReference type="EMBL" id="JDST02000041">
    <property type="protein sequence ID" value="KFB76890.1"/>
    <property type="molecule type" value="Genomic_DNA"/>
</dbReference>
<proteinExistence type="predicted"/>
<dbReference type="STRING" id="1453999.AW06_002010"/>
<dbReference type="Pfam" id="PF13302">
    <property type="entry name" value="Acetyltransf_3"/>
    <property type="match status" value="1"/>
</dbReference>
<accession>A0A080M8U2</accession>
<dbReference type="InterPro" id="IPR000182">
    <property type="entry name" value="GNAT_dom"/>
</dbReference>
<feature type="domain" description="N-acetyltransferase" evidence="1">
    <location>
        <begin position="12"/>
        <end position="174"/>
    </location>
</feature>
<evidence type="ECO:0000313" key="2">
    <source>
        <dbReference type="EMBL" id="KFB76890.1"/>
    </source>
</evidence>
<comment type="caution">
    <text evidence="2">The sequence shown here is derived from an EMBL/GenBank/DDBJ whole genome shotgun (WGS) entry which is preliminary data.</text>
</comment>
<dbReference type="EC" id="2.3.1.57" evidence="2"/>
<gene>
    <name evidence="2" type="primary">speG</name>
    <name evidence="2" type="ORF">AW06_002010</name>
</gene>
<dbReference type="PANTHER" id="PTHR43415:SF3">
    <property type="entry name" value="GNAT-FAMILY ACETYLTRANSFERASE"/>
    <property type="match status" value="1"/>
</dbReference>
<evidence type="ECO:0000259" key="1">
    <source>
        <dbReference type="PROSITE" id="PS51186"/>
    </source>
</evidence>
<name>A0A080M8U2_9PROT</name>